<sequence>MVRRGSSWINVLGFISGRSLGKFICCWLQQDGLVMAKRRISPFVFTCRFCCAQNLLLYITCVRLPDDNPHQLVYVQQSERIDRIPEVRLSVGHQGV</sequence>
<reference evidence="1" key="1">
    <citation type="submission" date="2023-06" db="EMBL/GenBank/DDBJ databases">
        <title>Genome-scale phylogeny and comparative genomics of the fungal order Sordariales.</title>
        <authorList>
            <consortium name="Lawrence Berkeley National Laboratory"/>
            <person name="Hensen N."/>
            <person name="Bonometti L."/>
            <person name="Westerberg I."/>
            <person name="Brannstrom I.O."/>
            <person name="Guillou S."/>
            <person name="Cros-Aarteil S."/>
            <person name="Calhoun S."/>
            <person name="Haridas S."/>
            <person name="Kuo A."/>
            <person name="Mondo S."/>
            <person name="Pangilinan J."/>
            <person name="Riley R."/>
            <person name="Labutti K."/>
            <person name="Andreopoulos B."/>
            <person name="Lipzen A."/>
            <person name="Chen C."/>
            <person name="Yanf M."/>
            <person name="Daum C."/>
            <person name="Ng V."/>
            <person name="Clum A."/>
            <person name="Steindorff A."/>
            <person name="Ohm R."/>
            <person name="Martin F."/>
            <person name="Silar P."/>
            <person name="Natvig D."/>
            <person name="Lalanne C."/>
            <person name="Gautier V."/>
            <person name="Ament-Velasquez S.L."/>
            <person name="Kruys A."/>
            <person name="Hutchinson M.I."/>
            <person name="Powell A.J."/>
            <person name="Barry K."/>
            <person name="Miller A.N."/>
            <person name="Grigoriev I.V."/>
            <person name="Debuchy R."/>
            <person name="Gladieux P."/>
            <person name="Thoren M.H."/>
            <person name="Johannesson H."/>
        </authorList>
    </citation>
    <scope>NUCLEOTIDE SEQUENCE</scope>
    <source>
        <strain evidence="1">SMH4607-1</strain>
    </source>
</reference>
<proteinExistence type="predicted"/>
<dbReference type="EMBL" id="JAUKUA010000001">
    <property type="protein sequence ID" value="KAK0731101.1"/>
    <property type="molecule type" value="Genomic_DNA"/>
</dbReference>
<dbReference type="AlphaFoldDB" id="A0AA40BB89"/>
<gene>
    <name evidence="1" type="ORF">B0H67DRAFT_59512</name>
</gene>
<evidence type="ECO:0000313" key="2">
    <source>
        <dbReference type="Proteomes" id="UP001172102"/>
    </source>
</evidence>
<keyword evidence="2" id="KW-1185">Reference proteome</keyword>
<dbReference type="Proteomes" id="UP001172102">
    <property type="component" value="Unassembled WGS sequence"/>
</dbReference>
<comment type="caution">
    <text evidence="1">The sequence shown here is derived from an EMBL/GenBank/DDBJ whole genome shotgun (WGS) entry which is preliminary data.</text>
</comment>
<protein>
    <submittedName>
        <fullName evidence="1">Uncharacterized protein</fullName>
    </submittedName>
</protein>
<name>A0AA40BB89_9PEZI</name>
<accession>A0AA40BB89</accession>
<organism evidence="1 2">
    <name type="scientific">Lasiosphaeris hirsuta</name>
    <dbReference type="NCBI Taxonomy" id="260670"/>
    <lineage>
        <taxon>Eukaryota</taxon>
        <taxon>Fungi</taxon>
        <taxon>Dikarya</taxon>
        <taxon>Ascomycota</taxon>
        <taxon>Pezizomycotina</taxon>
        <taxon>Sordariomycetes</taxon>
        <taxon>Sordariomycetidae</taxon>
        <taxon>Sordariales</taxon>
        <taxon>Lasiosphaeriaceae</taxon>
        <taxon>Lasiosphaeris</taxon>
    </lineage>
</organism>
<evidence type="ECO:0000313" key="1">
    <source>
        <dbReference type="EMBL" id="KAK0731101.1"/>
    </source>
</evidence>